<dbReference type="GO" id="GO:0016787">
    <property type="term" value="F:hydrolase activity"/>
    <property type="evidence" value="ECO:0007669"/>
    <property type="project" value="UniProtKB-KW"/>
</dbReference>
<dbReference type="InterPro" id="IPR002933">
    <property type="entry name" value="Peptidase_M20"/>
</dbReference>
<feature type="binding site" evidence="2">
    <location>
        <position position="94"/>
    </location>
    <ligand>
        <name>Mn(2+)</name>
        <dbReference type="ChEBI" id="CHEBI:29035"/>
        <label>2</label>
    </ligand>
</feature>
<evidence type="ECO:0000313" key="4">
    <source>
        <dbReference type="EMBL" id="SNR89332.1"/>
    </source>
</evidence>
<evidence type="ECO:0000313" key="5">
    <source>
        <dbReference type="Proteomes" id="UP000242915"/>
    </source>
</evidence>
<reference evidence="5" key="1">
    <citation type="submission" date="2017-06" db="EMBL/GenBank/DDBJ databases">
        <authorList>
            <person name="Varghese N."/>
            <person name="Submissions S."/>
        </authorList>
    </citation>
    <scope>NUCLEOTIDE SEQUENCE [LARGE SCALE GENOMIC DNA]</scope>
    <source>
        <strain evidence="5">CIP 108523</strain>
    </source>
</reference>
<gene>
    <name evidence="4" type="ORF">SAMN05216255_0839</name>
</gene>
<dbReference type="PANTHER" id="PTHR11014:SF63">
    <property type="entry name" value="METALLOPEPTIDASE, PUTATIVE (AFU_ORTHOLOGUE AFUA_6G09600)-RELATED"/>
    <property type="match status" value="1"/>
</dbReference>
<name>A0A239A1Q4_9PSED</name>
<dbReference type="SUPFAM" id="SSF53187">
    <property type="entry name" value="Zn-dependent exopeptidases"/>
    <property type="match status" value="1"/>
</dbReference>
<evidence type="ECO:0000256" key="1">
    <source>
        <dbReference type="ARBA" id="ARBA00022801"/>
    </source>
</evidence>
<protein>
    <submittedName>
        <fullName evidence="4">Hippurate hydrolase</fullName>
    </submittedName>
</protein>
<accession>A0A239A1Q4</accession>
<keyword evidence="1 4" id="KW-0378">Hydrolase</keyword>
<dbReference type="PIRSF" id="PIRSF005962">
    <property type="entry name" value="Pept_M20D_amidohydro"/>
    <property type="match status" value="1"/>
</dbReference>
<feature type="binding site" evidence="2">
    <location>
        <position position="355"/>
    </location>
    <ligand>
        <name>Mn(2+)</name>
        <dbReference type="ChEBI" id="CHEBI:29035"/>
        <label>2</label>
    </ligand>
</feature>
<dbReference type="Pfam" id="PF01546">
    <property type="entry name" value="Peptidase_M20"/>
    <property type="match status" value="1"/>
</dbReference>
<feature type="binding site" evidence="2">
    <location>
        <position position="130"/>
    </location>
    <ligand>
        <name>Mn(2+)</name>
        <dbReference type="ChEBI" id="CHEBI:29035"/>
        <label>2</label>
    </ligand>
</feature>
<sequence>MIDTNKYVELRHEIHKHPELKYEETKTAQLVARTLKDLGYEVCEGLGKTGVVGMLDTGRPGPCIAFRSDMDALPIHEQNCIPYKSTIDGKMHACGHDGHTAALLCAAEALLQRKDRYAGKIKLIFQPAEEGGAGAKAMIDDGVLQTPQVDMIFGFHNRPGFEQGYIFAKPGSAMGGDTSIEITITGKGGHAAMPHLAHDPIVVAAQFINHVQAAVARQLSPLRSGVITVSSIQAGSRKGINVIPNNCNLTISLRSDSLETRDMLVAATENALKSACLAGACDYGFNILLDIPALINDAKATDTAINAFRKHMPDRRVEKIDYMPTMGAEDFSFYLQEVPGCYFFIGNGMDSAYLHNPHYDFNDALIAVATDCYLSLADALLS</sequence>
<feature type="binding site" evidence="2">
    <location>
        <position position="96"/>
    </location>
    <ligand>
        <name>Mn(2+)</name>
        <dbReference type="ChEBI" id="CHEBI:29035"/>
        <label>2</label>
    </ligand>
</feature>
<keyword evidence="2" id="KW-0464">Manganese</keyword>
<dbReference type="Gene3D" id="3.40.630.10">
    <property type="entry name" value="Zn peptidases"/>
    <property type="match status" value="1"/>
</dbReference>
<proteinExistence type="predicted"/>
<dbReference type="AlphaFoldDB" id="A0A239A1Q4"/>
<dbReference type="InterPro" id="IPR011650">
    <property type="entry name" value="Peptidase_M20_dimer"/>
</dbReference>
<dbReference type="NCBIfam" id="TIGR01891">
    <property type="entry name" value="amidohydrolases"/>
    <property type="match status" value="1"/>
</dbReference>
<dbReference type="Pfam" id="PF07687">
    <property type="entry name" value="M20_dimer"/>
    <property type="match status" value="1"/>
</dbReference>
<dbReference type="Gene3D" id="3.30.70.360">
    <property type="match status" value="1"/>
</dbReference>
<feature type="domain" description="Peptidase M20 dimerisation" evidence="3">
    <location>
        <begin position="179"/>
        <end position="277"/>
    </location>
</feature>
<dbReference type="RefSeq" id="WP_089358873.1">
    <property type="nucleotide sequence ID" value="NZ_FZOG01000001.1"/>
</dbReference>
<organism evidence="4 5">
    <name type="scientific">Pseudomonas segetis</name>
    <dbReference type="NCBI Taxonomy" id="298908"/>
    <lineage>
        <taxon>Bacteria</taxon>
        <taxon>Pseudomonadati</taxon>
        <taxon>Pseudomonadota</taxon>
        <taxon>Gammaproteobacteria</taxon>
        <taxon>Pseudomonadales</taxon>
        <taxon>Pseudomonadaceae</taxon>
        <taxon>Pseudomonas</taxon>
    </lineage>
</organism>
<keyword evidence="5" id="KW-1185">Reference proteome</keyword>
<dbReference type="GO" id="GO:0046872">
    <property type="term" value="F:metal ion binding"/>
    <property type="evidence" value="ECO:0007669"/>
    <property type="project" value="UniProtKB-KW"/>
</dbReference>
<feature type="binding site" evidence="2">
    <location>
        <position position="156"/>
    </location>
    <ligand>
        <name>Mn(2+)</name>
        <dbReference type="ChEBI" id="CHEBI:29035"/>
        <label>2</label>
    </ligand>
</feature>
<dbReference type="PANTHER" id="PTHR11014">
    <property type="entry name" value="PEPTIDASE M20 FAMILY MEMBER"/>
    <property type="match status" value="1"/>
</dbReference>
<dbReference type="Proteomes" id="UP000242915">
    <property type="component" value="Unassembled WGS sequence"/>
</dbReference>
<dbReference type="SUPFAM" id="SSF55031">
    <property type="entry name" value="Bacterial exopeptidase dimerisation domain"/>
    <property type="match status" value="1"/>
</dbReference>
<keyword evidence="2" id="KW-0479">Metal-binding</keyword>
<evidence type="ECO:0000259" key="3">
    <source>
        <dbReference type="Pfam" id="PF07687"/>
    </source>
</evidence>
<comment type="cofactor">
    <cofactor evidence="2">
        <name>Mn(2+)</name>
        <dbReference type="ChEBI" id="CHEBI:29035"/>
    </cofactor>
    <text evidence="2">The Mn(2+) ion enhances activity.</text>
</comment>
<dbReference type="InterPro" id="IPR017439">
    <property type="entry name" value="Amidohydrolase"/>
</dbReference>
<dbReference type="EMBL" id="FZOG01000001">
    <property type="protein sequence ID" value="SNR89332.1"/>
    <property type="molecule type" value="Genomic_DNA"/>
</dbReference>
<dbReference type="InterPro" id="IPR036264">
    <property type="entry name" value="Bact_exopeptidase_dim_dom"/>
</dbReference>
<evidence type="ECO:0000256" key="2">
    <source>
        <dbReference type="PIRSR" id="PIRSR005962-1"/>
    </source>
</evidence>